<comment type="catalytic activity">
    <reaction evidence="1">
        <text>ATP + protein L-histidine = ADP + protein N-phospho-L-histidine.</text>
        <dbReference type="EC" id="2.7.13.3"/>
    </reaction>
</comment>
<reference evidence="17 18" key="1">
    <citation type="submission" date="2016-10" db="EMBL/GenBank/DDBJ databases">
        <authorList>
            <person name="de Groot N.N."/>
        </authorList>
    </citation>
    <scope>NUCLEOTIDE SEQUENCE [LARGE SCALE GENOMIC DNA]</scope>
    <source>
        <strain evidence="17 18">DSM 25186</strain>
    </source>
</reference>
<accession>A0A1G9BS06</accession>
<feature type="compositionally biased region" description="Low complexity" evidence="13">
    <location>
        <begin position="187"/>
        <end position="225"/>
    </location>
</feature>
<dbReference type="Pfam" id="PF02895">
    <property type="entry name" value="H-kinase_dim"/>
    <property type="match status" value="1"/>
</dbReference>
<evidence type="ECO:0000256" key="5">
    <source>
        <dbReference type="ARBA" id="ARBA00022553"/>
    </source>
</evidence>
<dbReference type="Pfam" id="PF01584">
    <property type="entry name" value="CheW"/>
    <property type="match status" value="1"/>
</dbReference>
<dbReference type="InterPro" id="IPR008207">
    <property type="entry name" value="Sig_transdc_His_kin_Hpt_dom"/>
</dbReference>
<dbReference type="SMART" id="SM01231">
    <property type="entry name" value="H-kinase_dim"/>
    <property type="match status" value="1"/>
</dbReference>
<dbReference type="Pfam" id="PF01627">
    <property type="entry name" value="Hpt"/>
    <property type="match status" value="1"/>
</dbReference>
<keyword evidence="8 17" id="KW-0418">Kinase</keyword>
<keyword evidence="4" id="KW-0145">Chemotaxis</keyword>
<feature type="region of interest" description="Disordered" evidence="13">
    <location>
        <begin position="127"/>
        <end position="230"/>
    </location>
</feature>
<dbReference type="InterPro" id="IPR036097">
    <property type="entry name" value="HisK_dim/P_sf"/>
</dbReference>
<feature type="compositionally biased region" description="Basic and acidic residues" evidence="13">
    <location>
        <begin position="173"/>
        <end position="183"/>
    </location>
</feature>
<dbReference type="InterPro" id="IPR002545">
    <property type="entry name" value="CheW-lke_dom"/>
</dbReference>
<evidence type="ECO:0000256" key="8">
    <source>
        <dbReference type="ARBA" id="ARBA00022777"/>
    </source>
</evidence>
<name>A0A1G9BS06_9BACT</name>
<keyword evidence="9" id="KW-0067">ATP-binding</keyword>
<dbReference type="SMART" id="SM00387">
    <property type="entry name" value="HATPase_c"/>
    <property type="match status" value="1"/>
</dbReference>
<dbReference type="SUPFAM" id="SSF47226">
    <property type="entry name" value="Histidine-containing phosphotransfer domain, HPT domain"/>
    <property type="match status" value="1"/>
</dbReference>
<proteinExistence type="predicted"/>
<evidence type="ECO:0000256" key="9">
    <source>
        <dbReference type="ARBA" id="ARBA00022840"/>
    </source>
</evidence>
<evidence type="ECO:0000256" key="10">
    <source>
        <dbReference type="ARBA" id="ARBA00023012"/>
    </source>
</evidence>
<dbReference type="CDD" id="cd16916">
    <property type="entry name" value="HATPase_CheA-like"/>
    <property type="match status" value="1"/>
</dbReference>
<evidence type="ECO:0000256" key="6">
    <source>
        <dbReference type="ARBA" id="ARBA00022679"/>
    </source>
</evidence>
<dbReference type="PANTHER" id="PTHR43395">
    <property type="entry name" value="SENSOR HISTIDINE KINASE CHEA"/>
    <property type="match status" value="1"/>
</dbReference>
<dbReference type="InterPro" id="IPR036641">
    <property type="entry name" value="HPT_dom_sf"/>
</dbReference>
<gene>
    <name evidence="17" type="ORF">SAMN05421823_102695</name>
</gene>
<evidence type="ECO:0000256" key="7">
    <source>
        <dbReference type="ARBA" id="ARBA00022741"/>
    </source>
</evidence>
<dbReference type="InterPro" id="IPR037006">
    <property type="entry name" value="CheA-like_homodim_sf"/>
</dbReference>
<keyword evidence="5 12" id="KW-0597">Phosphoprotein</keyword>
<dbReference type="PROSITE" id="PS50851">
    <property type="entry name" value="CHEW"/>
    <property type="match status" value="1"/>
</dbReference>
<dbReference type="Gene3D" id="1.20.120.160">
    <property type="entry name" value="HPT domain"/>
    <property type="match status" value="1"/>
</dbReference>
<dbReference type="EC" id="2.7.13.3" evidence="2"/>
<evidence type="ECO:0000256" key="13">
    <source>
        <dbReference type="SAM" id="MobiDB-lite"/>
    </source>
</evidence>
<dbReference type="Gene3D" id="2.30.30.40">
    <property type="entry name" value="SH3 Domains"/>
    <property type="match status" value="1"/>
</dbReference>
<dbReference type="SUPFAM" id="SSF50341">
    <property type="entry name" value="CheW-like"/>
    <property type="match status" value="1"/>
</dbReference>
<dbReference type="PROSITE" id="PS50109">
    <property type="entry name" value="HIS_KIN"/>
    <property type="match status" value="1"/>
</dbReference>
<dbReference type="STRING" id="1075417.SAMN05421823_102695"/>
<dbReference type="InterPro" id="IPR005467">
    <property type="entry name" value="His_kinase_dom"/>
</dbReference>
<organism evidence="17 18">
    <name type="scientific">Catalinimonas alkaloidigena</name>
    <dbReference type="NCBI Taxonomy" id="1075417"/>
    <lineage>
        <taxon>Bacteria</taxon>
        <taxon>Pseudomonadati</taxon>
        <taxon>Bacteroidota</taxon>
        <taxon>Cytophagia</taxon>
        <taxon>Cytophagales</taxon>
        <taxon>Catalimonadaceae</taxon>
        <taxon>Catalinimonas</taxon>
    </lineage>
</organism>
<dbReference type="RefSeq" id="WP_089680561.1">
    <property type="nucleotide sequence ID" value="NZ_FNFO01000002.1"/>
</dbReference>
<dbReference type="Gene3D" id="1.10.287.560">
    <property type="entry name" value="Histidine kinase CheA-like, homodimeric domain"/>
    <property type="match status" value="1"/>
</dbReference>
<sequence>MKEEEYKELFRAEAFENFEELNRLFSDLEKDPKKMSVIDAIFRITHTLKGNAMGMGFEAIAGLAHVMEDLFSEVKQGSIQLDNELFASLFRANDKLGELIEALSTGQRVSYRGIQTKLEVFLRNARDRQAEKPADPPAAPVAAAAPQAEPEVTPAPKKSKRKTSKRPAASTTGKKEESTKEIPADPAPSADEASSEAVASVPAAAAPAQPEEAAQAAPEEAAPAEDQTKITFSDQVQVPVRKLDALLNLVGELIIERDRLVAMQQAQGSRSNIYARLHRITSDLQYGIMGIRLVQIGFMFNKFHRIVRDVAHLEDKQVDLVLEGTNIEIDRNVLKIMSDSLIHLVRNAVSHGIEGAEERRQAGKPAKGTITLRARNEKDLVFIDVIDDGKGINAPVIRRKALEKGLLTTELSAKLTDEEVLHFIFHPGFSSAEKVTSVSGRGVGMDVVKRSTESIGGRIDIATVPGQGSTITLALPSSMAVKGALLFELNQQEFTIPLSYTEAVVSLRKKDIHKVGNGLMATYLDKTITVIFLRDLFHLNSLRNLSDEGVLHQSFDQTDDLQKLDLIIVSKENRYVGLVVDKLLQQKEIVEKPLGEPLDNLDMISGATILGNGNVCLVLDVSAILRALFRHKKGANSN</sequence>
<dbReference type="EMBL" id="FNFO01000002">
    <property type="protein sequence ID" value="SDK42268.1"/>
    <property type="molecule type" value="Genomic_DNA"/>
</dbReference>
<evidence type="ECO:0000259" key="16">
    <source>
        <dbReference type="PROSITE" id="PS50894"/>
    </source>
</evidence>
<evidence type="ECO:0000259" key="15">
    <source>
        <dbReference type="PROSITE" id="PS50851"/>
    </source>
</evidence>
<dbReference type="GO" id="GO:0005524">
    <property type="term" value="F:ATP binding"/>
    <property type="evidence" value="ECO:0007669"/>
    <property type="project" value="UniProtKB-KW"/>
</dbReference>
<feature type="domain" description="CheW-like" evidence="15">
    <location>
        <begin position="481"/>
        <end position="630"/>
    </location>
</feature>
<dbReference type="GO" id="GO:0006935">
    <property type="term" value="P:chemotaxis"/>
    <property type="evidence" value="ECO:0007669"/>
    <property type="project" value="UniProtKB-KW"/>
</dbReference>
<dbReference type="SMART" id="SM00073">
    <property type="entry name" value="HPT"/>
    <property type="match status" value="1"/>
</dbReference>
<evidence type="ECO:0000256" key="4">
    <source>
        <dbReference type="ARBA" id="ARBA00022500"/>
    </source>
</evidence>
<keyword evidence="7" id="KW-0547">Nucleotide-binding</keyword>
<protein>
    <recommendedName>
        <fullName evidence="3">Chemotaxis protein CheA</fullName>
        <ecNumber evidence="2">2.7.13.3</ecNumber>
    </recommendedName>
</protein>
<dbReference type="InterPro" id="IPR036890">
    <property type="entry name" value="HATPase_C_sf"/>
</dbReference>
<dbReference type="SMART" id="SM00260">
    <property type="entry name" value="CheW"/>
    <property type="match status" value="1"/>
</dbReference>
<evidence type="ECO:0000313" key="17">
    <source>
        <dbReference type="EMBL" id="SDK42268.1"/>
    </source>
</evidence>
<evidence type="ECO:0000256" key="11">
    <source>
        <dbReference type="ARBA" id="ARBA00035100"/>
    </source>
</evidence>
<feature type="compositionally biased region" description="Low complexity" evidence="13">
    <location>
        <begin position="140"/>
        <end position="156"/>
    </location>
</feature>
<dbReference type="CDD" id="cd00088">
    <property type="entry name" value="HPT"/>
    <property type="match status" value="1"/>
</dbReference>
<dbReference type="GO" id="GO:0000155">
    <property type="term" value="F:phosphorelay sensor kinase activity"/>
    <property type="evidence" value="ECO:0007669"/>
    <property type="project" value="InterPro"/>
</dbReference>
<feature type="domain" description="Histidine kinase" evidence="14">
    <location>
        <begin position="231"/>
        <end position="479"/>
    </location>
</feature>
<feature type="domain" description="HPt" evidence="16">
    <location>
        <begin position="1"/>
        <end position="103"/>
    </location>
</feature>
<comment type="function">
    <text evidence="11">Involved in the transmission of sensory signals from the chemoreceptors to the flagellar motors. CheA is autophosphorylated; it can transfer its phosphate group to either CheB or CheY.</text>
</comment>
<keyword evidence="10" id="KW-0902">Two-component regulatory system</keyword>
<dbReference type="PROSITE" id="PS50894">
    <property type="entry name" value="HPT"/>
    <property type="match status" value="1"/>
</dbReference>
<dbReference type="Pfam" id="PF02518">
    <property type="entry name" value="HATPase_c"/>
    <property type="match status" value="1"/>
</dbReference>
<dbReference type="Proteomes" id="UP000198510">
    <property type="component" value="Unassembled WGS sequence"/>
</dbReference>
<dbReference type="PRINTS" id="PR00344">
    <property type="entry name" value="BCTRLSENSOR"/>
</dbReference>
<keyword evidence="6" id="KW-0808">Transferase</keyword>
<dbReference type="OrthoDB" id="9803176at2"/>
<evidence type="ECO:0000256" key="12">
    <source>
        <dbReference type="PROSITE-ProRule" id="PRU00110"/>
    </source>
</evidence>
<keyword evidence="18" id="KW-1185">Reference proteome</keyword>
<evidence type="ECO:0000256" key="1">
    <source>
        <dbReference type="ARBA" id="ARBA00000085"/>
    </source>
</evidence>
<feature type="modified residue" description="Phosphohistidine" evidence="12">
    <location>
        <position position="46"/>
    </location>
</feature>
<dbReference type="InterPro" id="IPR051315">
    <property type="entry name" value="Bact_Chemotaxis_CheA"/>
</dbReference>
<dbReference type="InterPro" id="IPR004105">
    <property type="entry name" value="CheA-like_dim"/>
</dbReference>
<dbReference type="SUPFAM" id="SSF55874">
    <property type="entry name" value="ATPase domain of HSP90 chaperone/DNA topoisomerase II/histidine kinase"/>
    <property type="match status" value="1"/>
</dbReference>
<dbReference type="InterPro" id="IPR004358">
    <property type="entry name" value="Sig_transdc_His_kin-like_C"/>
</dbReference>
<dbReference type="GO" id="GO:0005737">
    <property type="term" value="C:cytoplasm"/>
    <property type="evidence" value="ECO:0007669"/>
    <property type="project" value="InterPro"/>
</dbReference>
<dbReference type="Gene3D" id="3.30.565.10">
    <property type="entry name" value="Histidine kinase-like ATPase, C-terminal domain"/>
    <property type="match status" value="1"/>
</dbReference>
<evidence type="ECO:0000313" key="18">
    <source>
        <dbReference type="Proteomes" id="UP000198510"/>
    </source>
</evidence>
<dbReference type="SUPFAM" id="SSF47384">
    <property type="entry name" value="Homodimeric domain of signal transducing histidine kinase"/>
    <property type="match status" value="1"/>
</dbReference>
<evidence type="ECO:0000256" key="2">
    <source>
        <dbReference type="ARBA" id="ARBA00012438"/>
    </source>
</evidence>
<dbReference type="PANTHER" id="PTHR43395:SF10">
    <property type="entry name" value="CHEMOTAXIS PROTEIN CHEA"/>
    <property type="match status" value="1"/>
</dbReference>
<dbReference type="FunFam" id="3.30.565.10:FF:000016">
    <property type="entry name" value="Chemotaxis protein CheA, putative"/>
    <property type="match status" value="1"/>
</dbReference>
<dbReference type="AlphaFoldDB" id="A0A1G9BS06"/>
<evidence type="ECO:0000259" key="14">
    <source>
        <dbReference type="PROSITE" id="PS50109"/>
    </source>
</evidence>
<evidence type="ECO:0000256" key="3">
    <source>
        <dbReference type="ARBA" id="ARBA00021495"/>
    </source>
</evidence>
<dbReference type="InterPro" id="IPR003594">
    <property type="entry name" value="HATPase_dom"/>
</dbReference>
<dbReference type="InterPro" id="IPR036061">
    <property type="entry name" value="CheW-like_dom_sf"/>
</dbReference>